<dbReference type="EMBL" id="GBRH01275311">
    <property type="protein sequence ID" value="JAD22584.1"/>
    <property type="molecule type" value="Transcribed_RNA"/>
</dbReference>
<name>A0A0A8Y9R6_ARUDO</name>
<proteinExistence type="predicted"/>
<accession>A0A0A8Y9R6</accession>
<evidence type="ECO:0000313" key="1">
    <source>
        <dbReference type="EMBL" id="JAD22584.1"/>
    </source>
</evidence>
<protein>
    <submittedName>
        <fullName evidence="1">Uncharacterized protein</fullName>
    </submittedName>
</protein>
<sequence>MNICLFTQILFECHNLLLLNLAKYCMFLILEYVNGWTRELKFIQEHIAVHHHVRRFSQLKIS</sequence>
<reference evidence="1" key="2">
    <citation type="journal article" date="2015" name="Data Brief">
        <title>Shoot transcriptome of the giant reed, Arundo donax.</title>
        <authorList>
            <person name="Barrero R.A."/>
            <person name="Guerrero F.D."/>
            <person name="Moolhuijzen P."/>
            <person name="Goolsby J.A."/>
            <person name="Tidwell J."/>
            <person name="Bellgard S.E."/>
            <person name="Bellgard M.I."/>
        </authorList>
    </citation>
    <scope>NUCLEOTIDE SEQUENCE</scope>
    <source>
        <tissue evidence="1">Shoot tissue taken approximately 20 cm above the soil surface</tissue>
    </source>
</reference>
<reference evidence="1" key="1">
    <citation type="submission" date="2014-09" db="EMBL/GenBank/DDBJ databases">
        <authorList>
            <person name="Magalhaes I.L.F."/>
            <person name="Oliveira U."/>
            <person name="Santos F.R."/>
            <person name="Vidigal T.H.D.A."/>
            <person name="Brescovit A.D."/>
            <person name="Santos A.J."/>
        </authorList>
    </citation>
    <scope>NUCLEOTIDE SEQUENCE</scope>
    <source>
        <tissue evidence="1">Shoot tissue taken approximately 20 cm above the soil surface</tissue>
    </source>
</reference>
<organism evidence="1">
    <name type="scientific">Arundo donax</name>
    <name type="common">Giant reed</name>
    <name type="synonym">Donax arundinaceus</name>
    <dbReference type="NCBI Taxonomy" id="35708"/>
    <lineage>
        <taxon>Eukaryota</taxon>
        <taxon>Viridiplantae</taxon>
        <taxon>Streptophyta</taxon>
        <taxon>Embryophyta</taxon>
        <taxon>Tracheophyta</taxon>
        <taxon>Spermatophyta</taxon>
        <taxon>Magnoliopsida</taxon>
        <taxon>Liliopsida</taxon>
        <taxon>Poales</taxon>
        <taxon>Poaceae</taxon>
        <taxon>PACMAD clade</taxon>
        <taxon>Arundinoideae</taxon>
        <taxon>Arundineae</taxon>
        <taxon>Arundo</taxon>
    </lineage>
</organism>
<dbReference type="AlphaFoldDB" id="A0A0A8Y9R6"/>